<comment type="caution">
    <text evidence="2">The sequence shown here is derived from an EMBL/GenBank/DDBJ whole genome shotgun (WGS) entry which is preliminary data.</text>
</comment>
<evidence type="ECO:0000313" key="3">
    <source>
        <dbReference type="Proteomes" id="UP000663854"/>
    </source>
</evidence>
<dbReference type="Proteomes" id="UP000663854">
    <property type="component" value="Unassembled WGS sequence"/>
</dbReference>
<feature type="region of interest" description="Disordered" evidence="1">
    <location>
        <begin position="292"/>
        <end position="318"/>
    </location>
</feature>
<evidence type="ECO:0000313" key="2">
    <source>
        <dbReference type="EMBL" id="CAF1127060.1"/>
    </source>
</evidence>
<sequence length="333" mass="38496">MLRTRFNLLRQSIVTPIIYHREQISSDHSIFSDDTLNHLFSNQSSLVVGKVVRDHYEKLLQEKSRTYEFVEELYRTVLDEKQQMKRELMYLKGILHSRGVMEEFRGYLHGLLQPRTSTPMSTKKLYMKMLELGTDPSKNTSIVTPLVEDLFQVWSCKKMSKHPDIPSHCVAQWEDDKEQYAVVDIRRSKTVSTLKVGITTLFEGYQRQRRRGKIIFLGSKKECFSYEFDLVEDDNQLNLYSWSNSPGLREQSEEIAQTIRTGTLSSFQRTTSSSSTCSNTLPTKHKRKKINEKNINSDELTSFDDTSMPPPPTTSVVSSSQIINSVMKDVVIN</sequence>
<accession>A0A814R0G1</accession>
<protein>
    <submittedName>
        <fullName evidence="2">Uncharacterized protein</fullName>
    </submittedName>
</protein>
<gene>
    <name evidence="2" type="ORF">PYM288_LOCUS21009</name>
</gene>
<organism evidence="2 3">
    <name type="scientific">Rotaria sordida</name>
    <dbReference type="NCBI Taxonomy" id="392033"/>
    <lineage>
        <taxon>Eukaryota</taxon>
        <taxon>Metazoa</taxon>
        <taxon>Spiralia</taxon>
        <taxon>Gnathifera</taxon>
        <taxon>Rotifera</taxon>
        <taxon>Eurotatoria</taxon>
        <taxon>Bdelloidea</taxon>
        <taxon>Philodinida</taxon>
        <taxon>Philodinidae</taxon>
        <taxon>Rotaria</taxon>
    </lineage>
</organism>
<evidence type="ECO:0000256" key="1">
    <source>
        <dbReference type="SAM" id="MobiDB-lite"/>
    </source>
</evidence>
<dbReference type="EMBL" id="CAJNOH010000804">
    <property type="protein sequence ID" value="CAF1127060.1"/>
    <property type="molecule type" value="Genomic_DNA"/>
</dbReference>
<proteinExistence type="predicted"/>
<reference evidence="2" key="1">
    <citation type="submission" date="2021-02" db="EMBL/GenBank/DDBJ databases">
        <authorList>
            <person name="Nowell W R."/>
        </authorList>
    </citation>
    <scope>NUCLEOTIDE SEQUENCE</scope>
</reference>
<dbReference type="AlphaFoldDB" id="A0A814R0G1"/>
<name>A0A814R0G1_9BILA</name>